<proteinExistence type="predicted"/>
<organism evidence="1 2">
    <name type="scientific">Coprococcus comes</name>
    <dbReference type="NCBI Taxonomy" id="410072"/>
    <lineage>
        <taxon>Bacteria</taxon>
        <taxon>Bacillati</taxon>
        <taxon>Bacillota</taxon>
        <taxon>Clostridia</taxon>
        <taxon>Lachnospirales</taxon>
        <taxon>Lachnospiraceae</taxon>
        <taxon>Coprococcus</taxon>
    </lineage>
</organism>
<evidence type="ECO:0000313" key="2">
    <source>
        <dbReference type="Proteomes" id="UP000554488"/>
    </source>
</evidence>
<comment type="caution">
    <text evidence="1">The sequence shown here is derived from an EMBL/GenBank/DDBJ whole genome shotgun (WGS) entry which is preliminary data.</text>
</comment>
<name>A0A849XQ61_9FIRM</name>
<protein>
    <submittedName>
        <fullName evidence="1">Uncharacterized protein</fullName>
    </submittedName>
</protein>
<evidence type="ECO:0000313" key="1">
    <source>
        <dbReference type="EMBL" id="NUN86082.1"/>
    </source>
</evidence>
<dbReference type="EMBL" id="JABWDC010000015">
    <property type="protein sequence ID" value="NUN86082.1"/>
    <property type="molecule type" value="Genomic_DNA"/>
</dbReference>
<dbReference type="Proteomes" id="UP000554488">
    <property type="component" value="Unassembled WGS sequence"/>
</dbReference>
<accession>A0A849XQ61</accession>
<dbReference type="RefSeq" id="WP_008369532.1">
    <property type="nucleotide sequence ID" value="NZ_CAXSNH010000016.1"/>
</dbReference>
<reference evidence="1 2" key="1">
    <citation type="submission" date="2020-04" db="EMBL/GenBank/DDBJ databases">
        <authorList>
            <person name="Pieper L."/>
        </authorList>
    </citation>
    <scope>NUCLEOTIDE SEQUENCE [LARGE SCALE GENOMIC DNA]</scope>
    <source>
        <strain evidence="1 2">F22</strain>
    </source>
</reference>
<dbReference type="GeneID" id="92824338"/>
<dbReference type="AlphaFoldDB" id="A0A849XQ61"/>
<gene>
    <name evidence="1" type="ORF">HUU93_05585</name>
</gene>
<reference evidence="1 2" key="2">
    <citation type="submission" date="2020-07" db="EMBL/GenBank/DDBJ databases">
        <title>Bacterial metabolism rescues the inhibition of intestinal drug absorption by food and drug additives.</title>
        <authorList>
            <person name="Zou L."/>
            <person name="Spanogiannopoulos P."/>
            <person name="Chien H.-C."/>
            <person name="Pieper L.M."/>
            <person name="Cai W."/>
            <person name="Khuri N."/>
            <person name="Pottel J."/>
            <person name="Vora B."/>
            <person name="Ni Z."/>
            <person name="Tsakalozou E."/>
            <person name="Zhang W."/>
            <person name="Shoichet B.K."/>
            <person name="Giacomini K.M."/>
            <person name="Turnbaugh P.J."/>
        </authorList>
    </citation>
    <scope>NUCLEOTIDE SEQUENCE [LARGE SCALE GENOMIC DNA]</scope>
    <source>
        <strain evidence="1 2">F22</strain>
    </source>
</reference>
<sequence>MKRILKIGMNIHTTNYTLCAMEPIIGEADSVFETIKVTSDYKNILLFIENMKMKLGLNDEYDIQCGYEAGCLGYSLYN</sequence>